<evidence type="ECO:0000313" key="3">
    <source>
        <dbReference type="EMBL" id="KAA8534946.1"/>
    </source>
</evidence>
<dbReference type="AlphaFoldDB" id="A0A5J5AYN9"/>
<feature type="signal peptide" evidence="1">
    <location>
        <begin position="1"/>
        <end position="23"/>
    </location>
</feature>
<organism evidence="3 4">
    <name type="scientific">Nyssa sinensis</name>
    <dbReference type="NCBI Taxonomy" id="561372"/>
    <lineage>
        <taxon>Eukaryota</taxon>
        <taxon>Viridiplantae</taxon>
        <taxon>Streptophyta</taxon>
        <taxon>Embryophyta</taxon>
        <taxon>Tracheophyta</taxon>
        <taxon>Spermatophyta</taxon>
        <taxon>Magnoliopsida</taxon>
        <taxon>eudicotyledons</taxon>
        <taxon>Gunneridae</taxon>
        <taxon>Pentapetalae</taxon>
        <taxon>asterids</taxon>
        <taxon>Cornales</taxon>
        <taxon>Nyssaceae</taxon>
        <taxon>Nyssa</taxon>
    </lineage>
</organism>
<dbReference type="InterPro" id="IPR000845">
    <property type="entry name" value="Nucleoside_phosphorylase_d"/>
</dbReference>
<name>A0A5J5AYN9_9ASTE</name>
<proteinExistence type="predicted"/>
<keyword evidence="1" id="KW-0732">Signal</keyword>
<dbReference type="PANTHER" id="PTHR21234:SF42">
    <property type="entry name" value="PHOSPHORYLASE SUPERFAMILY PROTEIN"/>
    <property type="match status" value="1"/>
</dbReference>
<dbReference type="Proteomes" id="UP000325577">
    <property type="component" value="Linkage Group LG17"/>
</dbReference>
<accession>A0A5J5AYN9</accession>
<protein>
    <recommendedName>
        <fullName evidence="2">Nucleoside phosphorylase domain-containing protein</fullName>
    </recommendedName>
</protein>
<feature type="chain" id="PRO_5023856663" description="Nucleoside phosphorylase domain-containing protein" evidence="1">
    <location>
        <begin position="24"/>
        <end position="283"/>
    </location>
</feature>
<dbReference type="SUPFAM" id="SSF53167">
    <property type="entry name" value="Purine and uridine phosphorylases"/>
    <property type="match status" value="1"/>
</dbReference>
<sequence length="283" mass="31446">MDRSLLLGCFVLVVVGSIIGVDGAVSPSVVKKLSKINKDGPYLGIVVPNGFEMSPLLQSSSFVADHKFPYLDFSGRRFRIGELEKEKVIIVMTGLSMVNAGITTQLLLTLFKVKGVLHFGIAGNADPDLQIGDVTIPQYWAHTGLWNWQRYGDGPSDKLALESNGDYTRRIGYLKFSNYNNGTNNGKSSDNLLNNVWYQPEEIFPIDGIPEARQHAFWVPVNKHYFSIAKKLEGMKLEGCVNSTCLPRTPIVTRVERGVSANVFVDNAAYREFLYSKFNADSN</sequence>
<dbReference type="PANTHER" id="PTHR21234">
    <property type="entry name" value="PURINE NUCLEOSIDE PHOSPHORYLASE"/>
    <property type="match status" value="1"/>
</dbReference>
<dbReference type="InterPro" id="IPR035994">
    <property type="entry name" value="Nucleoside_phosphorylase_sf"/>
</dbReference>
<dbReference type="GO" id="GO:0009116">
    <property type="term" value="P:nucleoside metabolic process"/>
    <property type="evidence" value="ECO:0007669"/>
    <property type="project" value="InterPro"/>
</dbReference>
<evidence type="ECO:0000313" key="4">
    <source>
        <dbReference type="Proteomes" id="UP000325577"/>
    </source>
</evidence>
<dbReference type="Pfam" id="PF01048">
    <property type="entry name" value="PNP_UDP_1"/>
    <property type="match status" value="1"/>
</dbReference>
<reference evidence="3 4" key="1">
    <citation type="submission" date="2019-09" db="EMBL/GenBank/DDBJ databases">
        <title>A chromosome-level genome assembly of the Chinese tupelo Nyssa sinensis.</title>
        <authorList>
            <person name="Yang X."/>
            <person name="Kang M."/>
            <person name="Yang Y."/>
            <person name="Xiong H."/>
            <person name="Wang M."/>
            <person name="Zhang Z."/>
            <person name="Wang Z."/>
            <person name="Wu H."/>
            <person name="Ma T."/>
            <person name="Liu J."/>
            <person name="Xi Z."/>
        </authorList>
    </citation>
    <scope>NUCLEOTIDE SEQUENCE [LARGE SCALE GENOMIC DNA]</scope>
    <source>
        <strain evidence="3">J267</strain>
        <tissue evidence="3">Leaf</tissue>
    </source>
</reference>
<gene>
    <name evidence="3" type="ORF">F0562_029949</name>
</gene>
<dbReference type="Gene3D" id="3.40.50.1580">
    <property type="entry name" value="Nucleoside phosphorylase domain"/>
    <property type="match status" value="1"/>
</dbReference>
<evidence type="ECO:0000259" key="2">
    <source>
        <dbReference type="Pfam" id="PF01048"/>
    </source>
</evidence>
<evidence type="ECO:0000256" key="1">
    <source>
        <dbReference type="SAM" id="SignalP"/>
    </source>
</evidence>
<dbReference type="EMBL" id="CM018040">
    <property type="protein sequence ID" value="KAA8534946.1"/>
    <property type="molecule type" value="Genomic_DNA"/>
</dbReference>
<keyword evidence="4" id="KW-1185">Reference proteome</keyword>
<feature type="domain" description="Nucleoside phosphorylase" evidence="2">
    <location>
        <begin position="43"/>
        <end position="147"/>
    </location>
</feature>
<dbReference type="GO" id="GO:0003824">
    <property type="term" value="F:catalytic activity"/>
    <property type="evidence" value="ECO:0007669"/>
    <property type="project" value="InterPro"/>
</dbReference>
<dbReference type="OrthoDB" id="1892301at2759"/>